<dbReference type="STRING" id="1442371.A0A0D2K710"/>
<keyword evidence="4" id="KW-1185">Reference proteome</keyword>
<reference evidence="3 4" key="1">
    <citation type="submission" date="2015-01" db="EMBL/GenBank/DDBJ databases">
        <title>The Genome Sequence of Fonsecaea multimorphosa CBS 102226.</title>
        <authorList>
            <consortium name="The Broad Institute Genomics Platform"/>
            <person name="Cuomo C."/>
            <person name="de Hoog S."/>
            <person name="Gorbushina A."/>
            <person name="Stielow B."/>
            <person name="Teixiera M."/>
            <person name="Abouelleil A."/>
            <person name="Chapman S.B."/>
            <person name="Priest M."/>
            <person name="Young S.K."/>
            <person name="Wortman J."/>
            <person name="Nusbaum C."/>
            <person name="Birren B."/>
        </authorList>
    </citation>
    <scope>NUCLEOTIDE SEQUENCE [LARGE SCALE GENOMIC DNA]</scope>
    <source>
        <strain evidence="3 4">CBS 102226</strain>
    </source>
</reference>
<evidence type="ECO:0000313" key="4">
    <source>
        <dbReference type="Proteomes" id="UP000053411"/>
    </source>
</evidence>
<evidence type="ECO:0000256" key="1">
    <source>
        <dbReference type="SAM" id="MobiDB-lite"/>
    </source>
</evidence>
<dbReference type="AlphaFoldDB" id="A0A0D2K710"/>
<dbReference type="GeneID" id="27717877"/>
<gene>
    <name evidence="3" type="ORF">Z520_12131</name>
</gene>
<dbReference type="VEuPathDB" id="FungiDB:Z520_12131"/>
<sequence length="294" mass="31801">MNKCRGSFRKTFRGLIVKVSNTDSQPCWIPVKNLGSFLGYLPDHSRGLQDALAHALVTLRAANAIDNDKGTMEDLENGGPLPETEVSPATTQAVTTFELVIISYGHAHGPLTLPDPGAVEQLTFSVRSIKNPPAKLRRTHTGLSSHLRKEVMASSAAVARLGIIVGAVQTKMVEMKLAREGVDPTAESPSPPAAPSVLVVGIMCERGKHRSVTFAEELSRKIQADDCWAVSVQHRELDPPPHRTGAAIQDEDRLTGDVRAGNKPGKQRGLDRKKGKSSARRFLQEDAPDAEEDV</sequence>
<dbReference type="OrthoDB" id="10267139at2759"/>
<dbReference type="InterPro" id="IPR053931">
    <property type="entry name" value="RapZ_C"/>
</dbReference>
<proteinExistence type="predicted"/>
<feature type="domain" description="RapZ C-terminal" evidence="2">
    <location>
        <begin position="98"/>
        <end position="237"/>
    </location>
</feature>
<organism evidence="3 4">
    <name type="scientific">Fonsecaea multimorphosa CBS 102226</name>
    <dbReference type="NCBI Taxonomy" id="1442371"/>
    <lineage>
        <taxon>Eukaryota</taxon>
        <taxon>Fungi</taxon>
        <taxon>Dikarya</taxon>
        <taxon>Ascomycota</taxon>
        <taxon>Pezizomycotina</taxon>
        <taxon>Eurotiomycetes</taxon>
        <taxon>Chaetothyriomycetidae</taxon>
        <taxon>Chaetothyriales</taxon>
        <taxon>Herpotrichiellaceae</taxon>
        <taxon>Fonsecaea</taxon>
    </lineage>
</organism>
<evidence type="ECO:0000313" key="3">
    <source>
        <dbReference type="EMBL" id="KIX92138.1"/>
    </source>
</evidence>
<dbReference type="Proteomes" id="UP000053411">
    <property type="component" value="Unassembled WGS sequence"/>
</dbReference>
<dbReference type="EMBL" id="KN848109">
    <property type="protein sequence ID" value="KIX92138.1"/>
    <property type="molecule type" value="Genomic_DNA"/>
</dbReference>
<dbReference type="RefSeq" id="XP_016626261.1">
    <property type="nucleotide sequence ID" value="XM_016782618.1"/>
</dbReference>
<protein>
    <recommendedName>
        <fullName evidence="2">RapZ C-terminal domain-containing protein</fullName>
    </recommendedName>
</protein>
<feature type="region of interest" description="Disordered" evidence="1">
    <location>
        <begin position="235"/>
        <end position="294"/>
    </location>
</feature>
<evidence type="ECO:0000259" key="2">
    <source>
        <dbReference type="Pfam" id="PF22740"/>
    </source>
</evidence>
<accession>A0A0D2K710</accession>
<name>A0A0D2K710_9EURO</name>
<dbReference type="Pfam" id="PF22740">
    <property type="entry name" value="PapZ_C"/>
    <property type="match status" value="1"/>
</dbReference>